<feature type="region of interest" description="Disordered" evidence="1">
    <location>
        <begin position="124"/>
        <end position="145"/>
    </location>
</feature>
<organism evidence="2">
    <name type="scientific">Cacopsylla melanoneura</name>
    <dbReference type="NCBI Taxonomy" id="428564"/>
    <lineage>
        <taxon>Eukaryota</taxon>
        <taxon>Metazoa</taxon>
        <taxon>Ecdysozoa</taxon>
        <taxon>Arthropoda</taxon>
        <taxon>Hexapoda</taxon>
        <taxon>Insecta</taxon>
        <taxon>Pterygota</taxon>
        <taxon>Neoptera</taxon>
        <taxon>Paraneoptera</taxon>
        <taxon>Hemiptera</taxon>
        <taxon>Sternorrhyncha</taxon>
        <taxon>Psylloidea</taxon>
        <taxon>Psyllidae</taxon>
        <taxon>Psyllinae</taxon>
        <taxon>Cacopsylla</taxon>
    </lineage>
</organism>
<reference evidence="2" key="1">
    <citation type="submission" date="2021-05" db="EMBL/GenBank/DDBJ databases">
        <authorList>
            <person name="Alioto T."/>
            <person name="Alioto T."/>
            <person name="Gomez Garrido J."/>
        </authorList>
    </citation>
    <scope>NUCLEOTIDE SEQUENCE</scope>
</reference>
<evidence type="ECO:0000256" key="1">
    <source>
        <dbReference type="SAM" id="MobiDB-lite"/>
    </source>
</evidence>
<dbReference type="EMBL" id="HBUF01153515">
    <property type="protein sequence ID" value="CAG6648650.1"/>
    <property type="molecule type" value="Transcribed_RNA"/>
</dbReference>
<feature type="compositionally biased region" description="Basic residues" evidence="1">
    <location>
        <begin position="57"/>
        <end position="66"/>
    </location>
</feature>
<dbReference type="AlphaFoldDB" id="A0A8D8RE63"/>
<protein>
    <submittedName>
        <fullName evidence="2">Uncharacterized protein</fullName>
    </submittedName>
</protein>
<feature type="region of interest" description="Disordered" evidence="1">
    <location>
        <begin position="51"/>
        <end position="77"/>
    </location>
</feature>
<dbReference type="EMBL" id="HBUF01153514">
    <property type="protein sequence ID" value="CAG6648648.1"/>
    <property type="molecule type" value="Transcribed_RNA"/>
</dbReference>
<proteinExistence type="predicted"/>
<feature type="compositionally biased region" description="Polar residues" evidence="1">
    <location>
        <begin position="132"/>
        <end position="145"/>
    </location>
</feature>
<accession>A0A8D8RE63</accession>
<dbReference type="EMBL" id="HBUF01153513">
    <property type="protein sequence ID" value="CAG6648646.1"/>
    <property type="molecule type" value="Transcribed_RNA"/>
</dbReference>
<name>A0A8D8RE63_9HEMI</name>
<evidence type="ECO:0000313" key="2">
    <source>
        <dbReference type="EMBL" id="CAG6648646.1"/>
    </source>
</evidence>
<sequence length="180" mass="20217">MKTNSKSHTRHRQSLVTLSRRHSLIKSLQDEQDVPSPIRRASLVSSMSCDHMAHLSHPPHHPHFHSHSPTPSHPRMSRRASLDDLENETCLMAPKIENRIVILTPEKRRELSLERQLVESDTMIPEEDNECGSPSRNNSIDTGNNGIDATGNNSIVATENNSIDATSYVILMNSLLTPLY</sequence>